<comment type="caution">
    <text evidence="2">The sequence shown here is derived from an EMBL/GenBank/DDBJ whole genome shotgun (WGS) entry which is preliminary data.</text>
</comment>
<keyword evidence="3" id="KW-1185">Reference proteome</keyword>
<dbReference type="InterPro" id="IPR023606">
    <property type="entry name" value="CoA-Trfase_III_dom_1_sf"/>
</dbReference>
<evidence type="ECO:0000313" key="3">
    <source>
        <dbReference type="Proteomes" id="UP000223071"/>
    </source>
</evidence>
<dbReference type="InterPro" id="IPR003673">
    <property type="entry name" value="CoA-Trfase_fam_III"/>
</dbReference>
<dbReference type="AlphaFoldDB" id="A0A2A9HGP5"/>
<proteinExistence type="predicted"/>
<gene>
    <name evidence="2" type="ORF">A9A59_1196</name>
</gene>
<dbReference type="Pfam" id="PF02515">
    <property type="entry name" value="CoA_transf_3"/>
    <property type="match status" value="1"/>
</dbReference>
<evidence type="ECO:0000256" key="1">
    <source>
        <dbReference type="ARBA" id="ARBA00022679"/>
    </source>
</evidence>
<dbReference type="PANTHER" id="PTHR48207:SF4">
    <property type="entry name" value="BLL6097 PROTEIN"/>
    <property type="match status" value="1"/>
</dbReference>
<dbReference type="InterPro" id="IPR044855">
    <property type="entry name" value="CoA-Trfase_III_dom3_sf"/>
</dbReference>
<dbReference type="SUPFAM" id="SSF89796">
    <property type="entry name" value="CoA-transferase family III (CaiB/BaiF)"/>
    <property type="match status" value="1"/>
</dbReference>
<evidence type="ECO:0000313" key="2">
    <source>
        <dbReference type="EMBL" id="PFG73989.1"/>
    </source>
</evidence>
<sequence>MATGPLQGVKVLEFSQIIAGPFCGMHLADMGAQVTKFEPLEGEPWRVFVELVPKESRTFASLNRGKRGVAMDMTRPEAQEVIHRLVRDADVVVINYRPGVAEQLRIDYETLRAINPRLIYCENTAYGRYGPLAHRGGYDLVVQAMTGLMAGEAKMQGDVPTYIYPAVADYATGIQMANAICAALFYRERTGKGQRIDCTLMGTAIAMQTSQFTWIRAFDEEVIPPMLAELQQARAEMKSFAEQVAVHNKYRPAAAGNIYYRVYQTKDGFIAVGALSQSLRLKVLAATGLRDPRFREDGSFEMNPPGWEVEGPKLVQEAEALFRTKTTEEWAEILERHGVPAGPLYFIEELFDHPQTLANGLQVELEHPLLGPYKMVGPPFQMSEARLAAQGPSPMLGEHTDEVLAEAGLGAEEIAALRSAGVVR</sequence>
<dbReference type="PANTHER" id="PTHR48207">
    <property type="entry name" value="SUCCINATE--HYDROXYMETHYLGLUTARATE COA-TRANSFERASE"/>
    <property type="match status" value="1"/>
</dbReference>
<organism evidence="2 3">
    <name type="scientific">Tepidiforma thermophila (strain KCTC 52669 / CGMCC 1.13589 / G233)</name>
    <dbReference type="NCBI Taxonomy" id="2761530"/>
    <lineage>
        <taxon>Bacteria</taxon>
        <taxon>Bacillati</taxon>
        <taxon>Chloroflexota</taxon>
        <taxon>Tepidiformia</taxon>
        <taxon>Tepidiformales</taxon>
        <taxon>Tepidiformaceae</taxon>
        <taxon>Tepidiforma</taxon>
    </lineage>
</organism>
<dbReference type="GO" id="GO:0008410">
    <property type="term" value="F:CoA-transferase activity"/>
    <property type="evidence" value="ECO:0007669"/>
    <property type="project" value="TreeGrafter"/>
</dbReference>
<dbReference type="RefSeq" id="WP_098503411.1">
    <property type="nucleotide sequence ID" value="NZ_PDJQ01000001.1"/>
</dbReference>
<dbReference type="EMBL" id="PDJQ01000001">
    <property type="protein sequence ID" value="PFG73989.1"/>
    <property type="molecule type" value="Genomic_DNA"/>
</dbReference>
<accession>A0A2A9HGP5</accession>
<dbReference type="Gene3D" id="3.40.50.10540">
    <property type="entry name" value="Crotonobetainyl-coa:carnitine coa-transferase, domain 1"/>
    <property type="match status" value="1"/>
</dbReference>
<dbReference type="InterPro" id="IPR050483">
    <property type="entry name" value="CoA-transferase_III_domain"/>
</dbReference>
<dbReference type="Proteomes" id="UP000223071">
    <property type="component" value="Unassembled WGS sequence"/>
</dbReference>
<reference evidence="2" key="1">
    <citation type="submission" date="2017-09" db="EMBL/GenBank/DDBJ databases">
        <title>Sequencing the genomes of two abundant thermophiles in Great Basin hot springs: Thermocrinis jamiesonii and novel Chloroflexi Thermoflexus hugenholtzii.</title>
        <authorList>
            <person name="Hedlund B."/>
        </authorList>
    </citation>
    <scope>NUCLEOTIDE SEQUENCE [LARGE SCALE GENOMIC DNA]</scope>
    <source>
        <strain evidence="2">G233</strain>
    </source>
</reference>
<name>A0A2A9HGP5_TEPT2</name>
<dbReference type="Gene3D" id="3.30.1540.10">
    <property type="entry name" value="formyl-coa transferase, domain 3"/>
    <property type="match status" value="1"/>
</dbReference>
<protein>
    <submittedName>
        <fullName evidence="2">Formyl-CoA transferase</fullName>
    </submittedName>
</protein>
<keyword evidence="1 2" id="KW-0808">Transferase</keyword>